<keyword evidence="3" id="KW-1185">Reference proteome</keyword>
<dbReference type="Proteomes" id="UP000011560">
    <property type="component" value="Unassembled WGS sequence"/>
</dbReference>
<sequence length="173" mass="18567">MDRRSVLVGSGTALTLALAGCMEGDDGDDGSEEPENDVRTGGDTGENGDSNGDDTPDDTLPGIDPDELDDLTDAVTVRDVVIEDRILKITADLTVDSKKKGMTDIGAGMQKGISDVHALKKKIDWVKIVLYDSGEKVFTAKISVAWLVKLVDEEIDMDEFRAYLEDATDAGDD</sequence>
<comment type="caution">
    <text evidence="2">The sequence shown here is derived from an EMBL/GenBank/DDBJ whole genome shotgun (WGS) entry which is preliminary data.</text>
</comment>
<feature type="region of interest" description="Disordered" evidence="1">
    <location>
        <begin position="20"/>
        <end position="68"/>
    </location>
</feature>
<reference evidence="2 3" key="1">
    <citation type="journal article" date="2014" name="PLoS Genet.">
        <title>Phylogenetically driven sequencing of extremely halophilic archaea reveals strategies for static and dynamic osmo-response.</title>
        <authorList>
            <person name="Becker E.A."/>
            <person name="Seitzer P.M."/>
            <person name="Tritt A."/>
            <person name="Larsen D."/>
            <person name="Krusor M."/>
            <person name="Yao A.I."/>
            <person name="Wu D."/>
            <person name="Madern D."/>
            <person name="Eisen J.A."/>
            <person name="Darling A.E."/>
            <person name="Facciotti M.T."/>
        </authorList>
    </citation>
    <scope>NUCLEOTIDE SEQUENCE [LARGE SCALE GENOMIC DNA]</scope>
    <source>
        <strain evidence="2 3">JCM 14624</strain>
    </source>
</reference>
<name>M0BD74_9EURY</name>
<evidence type="ECO:0000313" key="3">
    <source>
        <dbReference type="Proteomes" id="UP000011560"/>
    </source>
</evidence>
<dbReference type="PROSITE" id="PS51257">
    <property type="entry name" value="PROKAR_LIPOPROTEIN"/>
    <property type="match status" value="1"/>
</dbReference>
<dbReference type="OrthoDB" id="170203at2157"/>
<dbReference type="EMBL" id="AOIQ01000021">
    <property type="protein sequence ID" value="ELZ08253.1"/>
    <property type="molecule type" value="Genomic_DNA"/>
</dbReference>
<evidence type="ECO:0000313" key="2">
    <source>
        <dbReference type="EMBL" id="ELZ08253.1"/>
    </source>
</evidence>
<evidence type="ECO:0000256" key="1">
    <source>
        <dbReference type="SAM" id="MobiDB-lite"/>
    </source>
</evidence>
<feature type="compositionally biased region" description="Acidic residues" evidence="1">
    <location>
        <begin position="23"/>
        <end position="35"/>
    </location>
</feature>
<dbReference type="AlphaFoldDB" id="M0BD74"/>
<evidence type="ECO:0008006" key="4">
    <source>
        <dbReference type="Google" id="ProtNLM"/>
    </source>
</evidence>
<accession>M0BD74</accession>
<proteinExistence type="predicted"/>
<gene>
    <name evidence="2" type="ORF">C479_12978</name>
</gene>
<protein>
    <recommendedName>
        <fullName evidence="4">Lipoprotein</fullName>
    </recommendedName>
</protein>
<organism evidence="2 3">
    <name type="scientific">Halovivax asiaticus JCM 14624</name>
    <dbReference type="NCBI Taxonomy" id="1227490"/>
    <lineage>
        <taxon>Archaea</taxon>
        <taxon>Methanobacteriati</taxon>
        <taxon>Methanobacteriota</taxon>
        <taxon>Stenosarchaea group</taxon>
        <taxon>Halobacteria</taxon>
        <taxon>Halobacteriales</taxon>
        <taxon>Natrialbaceae</taxon>
        <taxon>Halovivax</taxon>
    </lineage>
</organism>